<name>A0A1M4W1Y3_9FLAO</name>
<proteinExistence type="predicted"/>
<dbReference type="EMBL" id="FQTW01000005">
    <property type="protein sequence ID" value="SHE75133.1"/>
    <property type="molecule type" value="Genomic_DNA"/>
</dbReference>
<dbReference type="CDD" id="cd14789">
    <property type="entry name" value="Tiki"/>
    <property type="match status" value="1"/>
</dbReference>
<evidence type="ECO:0000256" key="1">
    <source>
        <dbReference type="SAM" id="SignalP"/>
    </source>
</evidence>
<evidence type="ECO:0000313" key="2">
    <source>
        <dbReference type="EMBL" id="SHE75133.1"/>
    </source>
</evidence>
<organism evidence="2 3">
    <name type="scientific">Psychroflexus salarius</name>
    <dbReference type="NCBI Taxonomy" id="1155689"/>
    <lineage>
        <taxon>Bacteria</taxon>
        <taxon>Pseudomonadati</taxon>
        <taxon>Bacteroidota</taxon>
        <taxon>Flavobacteriia</taxon>
        <taxon>Flavobacteriales</taxon>
        <taxon>Flavobacteriaceae</taxon>
        <taxon>Psychroflexus</taxon>
    </lineage>
</organism>
<dbReference type="PANTHER" id="PTHR40590">
    <property type="entry name" value="CYTOPLASMIC PROTEIN-RELATED"/>
    <property type="match status" value="1"/>
</dbReference>
<keyword evidence="1" id="KW-0732">Signal</keyword>
<evidence type="ECO:0008006" key="4">
    <source>
        <dbReference type="Google" id="ProtNLM"/>
    </source>
</evidence>
<dbReference type="PANTHER" id="PTHR40590:SF1">
    <property type="entry name" value="CYTOPLASMIC PROTEIN"/>
    <property type="match status" value="1"/>
</dbReference>
<keyword evidence="3" id="KW-1185">Reference proteome</keyword>
<dbReference type="InterPro" id="IPR047111">
    <property type="entry name" value="YbaP-like"/>
</dbReference>
<sequence length="288" mass="32468">MIHKIIFLLALCSSAIFNLQAQSIENALLWKVSGNGLENESYLYGTIHLACEVNISEEVQSAFEATNQLALEINMADPAMMTTMMQSMYLADGKTLADFTTEQELKQLETFFEGKVPGMNFAMIQNIKPFFLSSMAMTSFLSCANPQGYDMYFLQQAKQAKKSIIGLETLQDQLNMIDKLPYESQVDDLLVMANATAEENRKMFQKMFKFYEAKDLKGLMDFMTQQESSVTLFAEDFLDNRNKKWIPVISKKAKEKSTFFAFGAAHLAGKNGVVNLLRKAGFTVEAIQ</sequence>
<dbReference type="STRING" id="1155689.SAMN05444278_10529"/>
<dbReference type="OrthoDB" id="9798714at2"/>
<dbReference type="Pfam" id="PF01963">
    <property type="entry name" value="TraB_PrgY_gumN"/>
    <property type="match status" value="1"/>
</dbReference>
<dbReference type="InterPro" id="IPR002816">
    <property type="entry name" value="TraB/PrgY/GumN_fam"/>
</dbReference>
<feature type="signal peptide" evidence="1">
    <location>
        <begin position="1"/>
        <end position="21"/>
    </location>
</feature>
<reference evidence="2 3" key="1">
    <citation type="submission" date="2016-11" db="EMBL/GenBank/DDBJ databases">
        <authorList>
            <person name="Jaros S."/>
            <person name="Januszkiewicz K."/>
            <person name="Wedrychowicz H."/>
        </authorList>
    </citation>
    <scope>NUCLEOTIDE SEQUENCE [LARGE SCALE GENOMIC DNA]</scope>
    <source>
        <strain evidence="2 3">DSM 25661</strain>
    </source>
</reference>
<dbReference type="AlphaFoldDB" id="A0A1M4W1Y3"/>
<dbReference type="Proteomes" id="UP000184462">
    <property type="component" value="Unassembled WGS sequence"/>
</dbReference>
<dbReference type="RefSeq" id="WP_073192959.1">
    <property type="nucleotide sequence ID" value="NZ_FQTW01000005.1"/>
</dbReference>
<accession>A0A1M4W1Y3</accession>
<gene>
    <name evidence="2" type="ORF">SAMN05444278_10529</name>
</gene>
<evidence type="ECO:0000313" key="3">
    <source>
        <dbReference type="Proteomes" id="UP000184462"/>
    </source>
</evidence>
<feature type="chain" id="PRO_5012861080" description="TraB family protein" evidence="1">
    <location>
        <begin position="22"/>
        <end position="288"/>
    </location>
</feature>
<protein>
    <recommendedName>
        <fullName evidence="4">TraB family protein</fullName>
    </recommendedName>
</protein>